<evidence type="ECO:0000256" key="6">
    <source>
        <dbReference type="ARBA" id="ARBA00022637"/>
    </source>
</evidence>
<accession>D4N7Z8</accession>
<evidence type="ECO:0000256" key="2">
    <source>
        <dbReference type="ARBA" id="ARBA00022462"/>
    </source>
</evidence>
<organism evidence="19 20">
    <name type="scientific">Mammarenavirus merinoense</name>
    <dbReference type="NCBI Taxonomy" id="3052319"/>
    <lineage>
        <taxon>Viruses</taxon>
        <taxon>Riboviria</taxon>
        <taxon>Orthornavirae</taxon>
        <taxon>Negarnaviricota</taxon>
        <taxon>Polyploviricotina</taxon>
        <taxon>Bunyaviricetes</taxon>
        <taxon>Hareavirales</taxon>
        <taxon>Arenaviridae</taxon>
        <taxon>Mammarenavirus</taxon>
    </lineage>
</organism>
<evidence type="ECO:0000259" key="18">
    <source>
        <dbReference type="Pfam" id="PF03854"/>
    </source>
</evidence>
<dbReference type="InterPro" id="IPR024183">
    <property type="entry name" value="RING_finger_Z_arenaviridae"/>
</dbReference>
<evidence type="ECO:0000256" key="3">
    <source>
        <dbReference type="ARBA" id="ARBA00022511"/>
    </source>
</evidence>
<evidence type="ECO:0000256" key="5">
    <source>
        <dbReference type="ARBA" id="ARBA00022612"/>
    </source>
</evidence>
<evidence type="ECO:0000313" key="20">
    <source>
        <dbReference type="Proteomes" id="UP000127341"/>
    </source>
</evidence>
<evidence type="ECO:0000256" key="13">
    <source>
        <dbReference type="ARBA" id="ARBA00023136"/>
    </source>
</evidence>
<dbReference type="Gene3D" id="3.30.160.310">
    <property type="match status" value="1"/>
</dbReference>
<keyword evidence="15" id="KW-0449">Lipoprotein</keyword>
<dbReference type="Pfam" id="PF03854">
    <property type="entry name" value="zf-P11"/>
    <property type="match status" value="1"/>
</dbReference>
<evidence type="ECO:0000256" key="17">
    <source>
        <dbReference type="PIRSR" id="PIRSR004030-1"/>
    </source>
</evidence>
<keyword evidence="11" id="KW-0946">Virion</keyword>
<dbReference type="GO" id="GO:0044423">
    <property type="term" value="C:virion component"/>
    <property type="evidence" value="ECO:0007669"/>
    <property type="project" value="UniProtKB-KW"/>
</dbReference>
<sequence>MGSKTSKISNETDPYKDERVEMIPDASHLGPLFCKSCWFENKGLIACHDHYLCHKCLTVLLTVSERCPLCKHPLPTKVRLSTLPTCPAE</sequence>
<evidence type="ECO:0000256" key="12">
    <source>
        <dbReference type="ARBA" id="ARBA00022870"/>
    </source>
</evidence>
<dbReference type="PIRSF" id="PIRSF004030">
    <property type="entry name" value="Z_ArenaV"/>
    <property type="match status" value="1"/>
</dbReference>
<evidence type="ECO:0000256" key="15">
    <source>
        <dbReference type="ARBA" id="ARBA00023288"/>
    </source>
</evidence>
<evidence type="ECO:0000256" key="14">
    <source>
        <dbReference type="ARBA" id="ARBA00023200"/>
    </source>
</evidence>
<evidence type="ECO:0000256" key="9">
    <source>
        <dbReference type="ARBA" id="ARBA00022771"/>
    </source>
</evidence>
<comment type="similarity">
    <text evidence="1">Belongs to the arenaviridae Z protein family.</text>
</comment>
<evidence type="ECO:0000256" key="8">
    <source>
        <dbReference type="ARBA" id="ARBA00022723"/>
    </source>
</evidence>
<comment type="function">
    <text evidence="16">Plays a crucial role in virion assembly and budding. Expressed late in the virus life cycle, it acts as an inhibitor of viral transcription and RNA synthesis by interacting with the viral polymerase L. Presumably recruits the NP encapsidated genome to cellular membranes at budding sites via direct interaction with NP. Plays critical roles in the final steps of viral release by interacting with host TSG101, a member of the vacuolar protein-sorting pathway and using other cellular host proteins involved in vesicle formation pathway. The budding of the virus progeny occurs after association of protein Z with the viral glycoprotein complex SSP-GP1-GP2 at the cell periphery, step that requires myristoylation of protein Z. Also selectively represses protein production by associating with host eIF4E. In cell-based minigenome assay, has an inhibitory effect on the ribonucleoprotein machinery (vRNP), which is responsible for the replication and transcription of the viral genome.</text>
</comment>
<keyword evidence="13" id="KW-0472">Membrane</keyword>
<dbReference type="GO" id="GO:0039702">
    <property type="term" value="P:viral budding via host ESCRT complex"/>
    <property type="evidence" value="ECO:0007669"/>
    <property type="project" value="UniProtKB-KW"/>
</dbReference>
<dbReference type="Proteomes" id="UP000127341">
    <property type="component" value="Genome"/>
</dbReference>
<evidence type="ECO:0000256" key="11">
    <source>
        <dbReference type="ARBA" id="ARBA00022844"/>
    </source>
</evidence>
<keyword evidence="14" id="KW-1035">Host cytoplasm</keyword>
<name>D4N7Z8_9VIRU</name>
<evidence type="ECO:0000313" key="19">
    <source>
        <dbReference type="EMBL" id="ADD63339.1"/>
    </source>
</evidence>
<feature type="domain" description="RING finger protein Z zinc finger" evidence="18">
    <location>
        <begin position="30"/>
        <end position="79"/>
    </location>
</feature>
<feature type="lipid moiety-binding region" description="N-myristoyl glycine; by host" evidence="17">
    <location>
        <position position="2"/>
    </location>
</feature>
<dbReference type="KEGG" id="vg:18585693"/>
<dbReference type="RefSeq" id="YP_009019198.1">
    <property type="nucleotide sequence ID" value="NC_023763.1"/>
</dbReference>
<keyword evidence="20" id="KW-1185">Reference proteome</keyword>
<evidence type="ECO:0000256" key="10">
    <source>
        <dbReference type="ARBA" id="ARBA00022833"/>
    </source>
</evidence>
<keyword evidence="6" id="KW-1198">Viral budding</keyword>
<keyword evidence="3" id="KW-1032">Host cell membrane</keyword>
<evidence type="ECO:0000256" key="4">
    <source>
        <dbReference type="ARBA" id="ARBA00022581"/>
    </source>
</evidence>
<keyword evidence="7 17" id="KW-0519">Myristate</keyword>
<keyword evidence="8" id="KW-0479">Metal-binding</keyword>
<reference evidence="19 20" key="1">
    <citation type="journal article" date="2010" name="J. Gen. Virol.">
        <title>Genomic and phylogenetic characterization of Merino Walk virus, a novel arenavirus isolated in South Africa.</title>
        <authorList>
            <person name="Palacios G."/>
            <person name="Savji N."/>
            <person name="Hui J."/>
            <person name="Travassos da Rosa A."/>
            <person name="Popov V."/>
            <person name="Briese T."/>
            <person name="Tesh R."/>
            <person name="Lipkin W.I."/>
        </authorList>
    </citation>
    <scope>NUCLEOTIDE SEQUENCE [LARGE SCALE GENOMIC DNA]</scope>
    <source>
        <strain evidence="19">Merino Walk</strain>
    </source>
</reference>
<dbReference type="GeneID" id="18585693"/>
<proteinExistence type="inferred from homology"/>
<evidence type="ECO:0000256" key="1">
    <source>
        <dbReference type="ARBA" id="ARBA00005503"/>
    </source>
</evidence>
<evidence type="ECO:0000256" key="16">
    <source>
        <dbReference type="ARBA" id="ARBA00093315"/>
    </source>
</evidence>
<keyword evidence="4" id="KW-0945">Host-virus interaction</keyword>
<dbReference type="GO" id="GO:0046761">
    <property type="term" value="P:viral budding from plasma membrane"/>
    <property type="evidence" value="ECO:0007669"/>
    <property type="project" value="InterPro"/>
</dbReference>
<protein>
    <submittedName>
        <fullName evidence="19">Z protein</fullName>
    </submittedName>
</protein>
<keyword evidence="12" id="KW-1043">Host membrane</keyword>
<keyword evidence="10" id="KW-0862">Zinc</keyword>
<dbReference type="EMBL" id="GU078661">
    <property type="protein sequence ID" value="ADD63339.1"/>
    <property type="molecule type" value="Genomic_RNA"/>
</dbReference>
<dbReference type="OrthoDB" id="23344at10239"/>
<keyword evidence="9" id="KW-0863">Zinc-finger</keyword>
<dbReference type="InterPro" id="IPR038485">
    <property type="entry name" value="Z_RING-type_Znf_sf"/>
</dbReference>
<keyword evidence="2" id="KW-1187">Viral budding via the host ESCRT complexes</keyword>
<evidence type="ECO:0000256" key="7">
    <source>
        <dbReference type="ARBA" id="ARBA00022707"/>
    </source>
</evidence>
<dbReference type="GO" id="GO:0003723">
    <property type="term" value="F:RNA binding"/>
    <property type="evidence" value="ECO:0007669"/>
    <property type="project" value="InterPro"/>
</dbReference>
<keyword evidence="5" id="KW-1188">Viral release from host cell</keyword>
<dbReference type="InterPro" id="IPR003224">
    <property type="entry name" value="Z_RING_Znf"/>
</dbReference>
<dbReference type="GO" id="GO:0008270">
    <property type="term" value="F:zinc ion binding"/>
    <property type="evidence" value="ECO:0007669"/>
    <property type="project" value="UniProtKB-KW"/>
</dbReference>